<gene>
    <name evidence="2" type="ORF">GCM10010346_62230</name>
</gene>
<name>A0ABQ3ECH4_9ACTN</name>
<comment type="caution">
    <text evidence="2">The sequence shown here is derived from an EMBL/GenBank/DDBJ whole genome shotgun (WGS) entry which is preliminary data.</text>
</comment>
<accession>A0ABQ3ECH4</accession>
<sequence length="158" mass="16032">MPLGVSRCPLQSAAATPARVVGDVAGGGERFAAELVDGLAHDGTHRRPLDVSGLGGRGEPLGDQGGEFVEPAVDLAPRSVVSFCVLQGAPCGHATVVSREGSEHGLPGPAAAAAGPEPCYPVARWALNPWSARCAACVQFARGSLPVGDSLDVRLFAQ</sequence>
<evidence type="ECO:0000313" key="3">
    <source>
        <dbReference type="Proteomes" id="UP000599437"/>
    </source>
</evidence>
<proteinExistence type="predicted"/>
<evidence type="ECO:0000256" key="1">
    <source>
        <dbReference type="SAM" id="MobiDB-lite"/>
    </source>
</evidence>
<feature type="compositionally biased region" description="Gly residues" evidence="1">
    <location>
        <begin position="53"/>
        <end position="63"/>
    </location>
</feature>
<organism evidence="2 3">
    <name type="scientific">Streptomyces chryseus</name>
    <dbReference type="NCBI Taxonomy" id="68186"/>
    <lineage>
        <taxon>Bacteria</taxon>
        <taxon>Bacillati</taxon>
        <taxon>Actinomycetota</taxon>
        <taxon>Actinomycetes</taxon>
        <taxon>Kitasatosporales</taxon>
        <taxon>Streptomycetaceae</taxon>
        <taxon>Streptomyces</taxon>
    </lineage>
</organism>
<dbReference type="Proteomes" id="UP000599437">
    <property type="component" value="Unassembled WGS sequence"/>
</dbReference>
<protein>
    <submittedName>
        <fullName evidence="2">Uncharacterized protein</fullName>
    </submittedName>
</protein>
<reference evidence="3" key="1">
    <citation type="journal article" date="2019" name="Int. J. Syst. Evol. Microbiol.">
        <title>The Global Catalogue of Microorganisms (GCM) 10K type strain sequencing project: providing services to taxonomists for standard genome sequencing and annotation.</title>
        <authorList>
            <consortium name="The Broad Institute Genomics Platform"/>
            <consortium name="The Broad Institute Genome Sequencing Center for Infectious Disease"/>
            <person name="Wu L."/>
            <person name="Ma J."/>
        </authorList>
    </citation>
    <scope>NUCLEOTIDE SEQUENCE [LARGE SCALE GENOMIC DNA]</scope>
    <source>
        <strain evidence="3">JCM 4737</strain>
    </source>
</reference>
<feature type="region of interest" description="Disordered" evidence="1">
    <location>
        <begin position="44"/>
        <end position="63"/>
    </location>
</feature>
<evidence type="ECO:0000313" key="2">
    <source>
        <dbReference type="EMBL" id="GHB30332.1"/>
    </source>
</evidence>
<keyword evidence="3" id="KW-1185">Reference proteome</keyword>
<dbReference type="EMBL" id="BMVO01000036">
    <property type="protein sequence ID" value="GHB30332.1"/>
    <property type="molecule type" value="Genomic_DNA"/>
</dbReference>